<accession>A0ABV9U091</accession>
<dbReference type="Proteomes" id="UP001595872">
    <property type="component" value="Unassembled WGS sequence"/>
</dbReference>
<sequence length="194" mass="20633">MLLWYVAYGSNLHRDRFLCYLAGGRPAGAARTYTGCRDTRPPLADRPVLLPGGIYFALTSLVWGGGMAFYDPALDGETPARAYLLTAGQFSDVLAQEMRRETGADLDLAPAVTTGRQTLGPGRYETVLNVGELDGHPMLTFTAPHGAADAALNAPSAAYLAMLSGGLTETHGWPPERVSTYLMSCPGVLGTVRP</sequence>
<dbReference type="EMBL" id="JBHSIT010000006">
    <property type="protein sequence ID" value="MFC4909858.1"/>
    <property type="molecule type" value="Genomic_DNA"/>
</dbReference>
<evidence type="ECO:0000313" key="1">
    <source>
        <dbReference type="EMBL" id="MFC4909858.1"/>
    </source>
</evidence>
<proteinExistence type="predicted"/>
<reference evidence="2" key="1">
    <citation type="journal article" date="2019" name="Int. J. Syst. Evol. Microbiol.">
        <title>The Global Catalogue of Microorganisms (GCM) 10K type strain sequencing project: providing services to taxonomists for standard genome sequencing and annotation.</title>
        <authorList>
            <consortium name="The Broad Institute Genomics Platform"/>
            <consortium name="The Broad Institute Genome Sequencing Center for Infectious Disease"/>
            <person name="Wu L."/>
            <person name="Ma J."/>
        </authorList>
    </citation>
    <scope>NUCLEOTIDE SEQUENCE [LARGE SCALE GENOMIC DNA]</scope>
    <source>
        <strain evidence="2">KLKA75</strain>
    </source>
</reference>
<protein>
    <submittedName>
        <fullName evidence="1">Histone deacetylase</fullName>
    </submittedName>
</protein>
<name>A0ABV9U091_9ACTN</name>
<evidence type="ECO:0000313" key="2">
    <source>
        <dbReference type="Proteomes" id="UP001595872"/>
    </source>
</evidence>
<dbReference type="Gene3D" id="3.10.490.10">
    <property type="entry name" value="Gamma-glutamyl cyclotransferase-like"/>
    <property type="match status" value="1"/>
</dbReference>
<comment type="caution">
    <text evidence="1">The sequence shown here is derived from an EMBL/GenBank/DDBJ whole genome shotgun (WGS) entry which is preliminary data.</text>
</comment>
<dbReference type="RefSeq" id="WP_378257714.1">
    <property type="nucleotide sequence ID" value="NZ_JBHSIT010000006.1"/>
</dbReference>
<organism evidence="1 2">
    <name type="scientific">Actinomadura gamaensis</name>
    <dbReference type="NCBI Taxonomy" id="1763541"/>
    <lineage>
        <taxon>Bacteria</taxon>
        <taxon>Bacillati</taxon>
        <taxon>Actinomycetota</taxon>
        <taxon>Actinomycetes</taxon>
        <taxon>Streptosporangiales</taxon>
        <taxon>Thermomonosporaceae</taxon>
        <taxon>Actinomadura</taxon>
    </lineage>
</organism>
<gene>
    <name evidence="1" type="ORF">ACFPCY_21235</name>
</gene>
<keyword evidence="2" id="KW-1185">Reference proteome</keyword>